<dbReference type="InterPro" id="IPR050259">
    <property type="entry name" value="SDR"/>
</dbReference>
<protein>
    <recommendedName>
        <fullName evidence="3">3-oxoacyl-[acyl-carrier-protein] reductase</fullName>
    </recommendedName>
</protein>
<dbReference type="Gene3D" id="3.40.50.720">
    <property type="entry name" value="NAD(P)-binding Rossmann-like Domain"/>
    <property type="match status" value="1"/>
</dbReference>
<dbReference type="AlphaFoldDB" id="X1LND1"/>
<dbReference type="PROSITE" id="PS00061">
    <property type="entry name" value="ADH_SHORT"/>
    <property type="match status" value="1"/>
</dbReference>
<dbReference type="PRINTS" id="PR00080">
    <property type="entry name" value="SDRFAMILY"/>
</dbReference>
<proteinExistence type="inferred from homology"/>
<dbReference type="SUPFAM" id="SSF51735">
    <property type="entry name" value="NAD(P)-binding Rossmann-fold domains"/>
    <property type="match status" value="1"/>
</dbReference>
<dbReference type="Pfam" id="PF13561">
    <property type="entry name" value="adh_short_C2"/>
    <property type="match status" value="1"/>
</dbReference>
<evidence type="ECO:0000313" key="2">
    <source>
        <dbReference type="EMBL" id="GAH95643.1"/>
    </source>
</evidence>
<dbReference type="InterPro" id="IPR020904">
    <property type="entry name" value="Sc_DH/Rdtase_CS"/>
</dbReference>
<dbReference type="InterPro" id="IPR002347">
    <property type="entry name" value="SDR_fam"/>
</dbReference>
<comment type="similarity">
    <text evidence="1">Belongs to the short-chain dehydrogenases/reductases (SDR) family.</text>
</comment>
<dbReference type="PANTHER" id="PTHR42879:SF2">
    <property type="entry name" value="3-OXOACYL-[ACYL-CARRIER-PROTEIN] REDUCTASE FABG"/>
    <property type="match status" value="1"/>
</dbReference>
<gene>
    <name evidence="2" type="ORF">S06H3_06918</name>
</gene>
<name>X1LND1_9ZZZZ</name>
<dbReference type="PRINTS" id="PR00081">
    <property type="entry name" value="GDHRDH"/>
</dbReference>
<reference evidence="2" key="1">
    <citation type="journal article" date="2014" name="Front. Microbiol.">
        <title>High frequency of phylogenetically diverse reductive dehalogenase-homologous genes in deep subseafloor sedimentary metagenomes.</title>
        <authorList>
            <person name="Kawai M."/>
            <person name="Futagami T."/>
            <person name="Toyoda A."/>
            <person name="Takaki Y."/>
            <person name="Nishi S."/>
            <person name="Hori S."/>
            <person name="Arai W."/>
            <person name="Tsubouchi T."/>
            <person name="Morono Y."/>
            <person name="Uchiyama I."/>
            <person name="Ito T."/>
            <person name="Fujiyama A."/>
            <person name="Inagaki F."/>
            <person name="Takami H."/>
        </authorList>
    </citation>
    <scope>NUCLEOTIDE SEQUENCE</scope>
    <source>
        <strain evidence="2">Expedition CK06-06</strain>
    </source>
</reference>
<dbReference type="InterPro" id="IPR036291">
    <property type="entry name" value="NAD(P)-bd_dom_sf"/>
</dbReference>
<dbReference type="PANTHER" id="PTHR42879">
    <property type="entry name" value="3-OXOACYL-(ACYL-CARRIER-PROTEIN) REDUCTASE"/>
    <property type="match status" value="1"/>
</dbReference>
<accession>X1LND1</accession>
<organism evidence="2">
    <name type="scientific">marine sediment metagenome</name>
    <dbReference type="NCBI Taxonomy" id="412755"/>
    <lineage>
        <taxon>unclassified sequences</taxon>
        <taxon>metagenomes</taxon>
        <taxon>ecological metagenomes</taxon>
    </lineage>
</organism>
<sequence>MCAHNWGRIVNITSVAGVMGGYGQTSYGAAKAGLISLAKSVAIEGARFGITANAVLVGIANTDAYLGLPEAVRQRVEKRTAFNRPAEPQDIANAVAYLVSDEAQYMTGAVINMLGGLDLFLF</sequence>
<evidence type="ECO:0000256" key="1">
    <source>
        <dbReference type="ARBA" id="ARBA00006484"/>
    </source>
</evidence>
<comment type="caution">
    <text evidence="2">The sequence shown here is derived from an EMBL/GenBank/DDBJ whole genome shotgun (WGS) entry which is preliminary data.</text>
</comment>
<evidence type="ECO:0008006" key="3">
    <source>
        <dbReference type="Google" id="ProtNLM"/>
    </source>
</evidence>
<dbReference type="EMBL" id="BARV01002744">
    <property type="protein sequence ID" value="GAH95643.1"/>
    <property type="molecule type" value="Genomic_DNA"/>
</dbReference>
<dbReference type="GO" id="GO:0032787">
    <property type="term" value="P:monocarboxylic acid metabolic process"/>
    <property type="evidence" value="ECO:0007669"/>
    <property type="project" value="UniProtKB-ARBA"/>
</dbReference>